<keyword evidence="2" id="KW-0732">Signal</keyword>
<feature type="signal peptide" evidence="2">
    <location>
        <begin position="1"/>
        <end position="16"/>
    </location>
</feature>
<dbReference type="EMBL" id="CP027666">
    <property type="protein sequence ID" value="AVO34136.1"/>
    <property type="molecule type" value="Genomic_DNA"/>
</dbReference>
<feature type="region of interest" description="Disordered" evidence="1">
    <location>
        <begin position="17"/>
        <end position="102"/>
    </location>
</feature>
<feature type="chain" id="PRO_5015485368" evidence="2">
    <location>
        <begin position="17"/>
        <end position="102"/>
    </location>
</feature>
<dbReference type="Proteomes" id="UP000239709">
    <property type="component" value="Chromosome"/>
</dbReference>
<accession>A0A2S0ME86</accession>
<dbReference type="KEGG" id="otk:C6570_07680"/>
<feature type="compositionally biased region" description="Pro residues" evidence="1">
    <location>
        <begin position="57"/>
        <end position="102"/>
    </location>
</feature>
<feature type="compositionally biased region" description="Polar residues" evidence="1">
    <location>
        <begin position="22"/>
        <end position="33"/>
    </location>
</feature>
<dbReference type="AlphaFoldDB" id="A0A2S0ME86"/>
<name>A0A2S0ME86_9BURK</name>
<organism evidence="3 4">
    <name type="scientific">Ottowia oryzae</name>
    <dbReference type="NCBI Taxonomy" id="2109914"/>
    <lineage>
        <taxon>Bacteria</taxon>
        <taxon>Pseudomonadati</taxon>
        <taxon>Pseudomonadota</taxon>
        <taxon>Betaproteobacteria</taxon>
        <taxon>Burkholderiales</taxon>
        <taxon>Comamonadaceae</taxon>
        <taxon>Ottowia</taxon>
    </lineage>
</organism>
<reference evidence="3 4" key="1">
    <citation type="submission" date="2018-03" db="EMBL/GenBank/DDBJ databases">
        <title>Genome sequencing of Ottowia sp.</title>
        <authorList>
            <person name="Kim S.-J."/>
            <person name="Heo J."/>
            <person name="Kwon S.-W."/>
        </authorList>
    </citation>
    <scope>NUCLEOTIDE SEQUENCE [LARGE SCALE GENOMIC DNA]</scope>
    <source>
        <strain evidence="3 4">KADR8-3</strain>
    </source>
</reference>
<dbReference type="PRINTS" id="PR01217">
    <property type="entry name" value="PRICHEXTENSN"/>
</dbReference>
<proteinExistence type="predicted"/>
<evidence type="ECO:0000313" key="3">
    <source>
        <dbReference type="EMBL" id="AVO34136.1"/>
    </source>
</evidence>
<evidence type="ECO:0000256" key="2">
    <source>
        <dbReference type="SAM" id="SignalP"/>
    </source>
</evidence>
<protein>
    <submittedName>
        <fullName evidence="3">Uncharacterized protein</fullName>
    </submittedName>
</protein>
<evidence type="ECO:0000256" key="1">
    <source>
        <dbReference type="SAM" id="MobiDB-lite"/>
    </source>
</evidence>
<keyword evidence="4" id="KW-1185">Reference proteome</keyword>
<sequence length="102" mass="10413">MLVAAALTFAGGFAVAQDDPHQSAQNSDTSLPNSPWKARGIPDSGEFNPTGPRYETPRPPPPPPPPVAPPPPPPPPAVAPPPPPPPPPAPPPPPPPPRPDRG</sequence>
<gene>
    <name evidence="3" type="ORF">C6570_07680</name>
</gene>
<evidence type="ECO:0000313" key="4">
    <source>
        <dbReference type="Proteomes" id="UP000239709"/>
    </source>
</evidence>